<accession>A0A1W6Z419</accession>
<dbReference type="PANTHER" id="PTHR37484:SF1">
    <property type="entry name" value="ROD SHAPE-DETERMINING PROTEIN MRED"/>
    <property type="match status" value="1"/>
</dbReference>
<feature type="transmembrane region" description="Helical" evidence="9">
    <location>
        <begin position="104"/>
        <end position="125"/>
    </location>
</feature>
<evidence type="ECO:0000256" key="7">
    <source>
        <dbReference type="ARBA" id="ARBA00023136"/>
    </source>
</evidence>
<feature type="region of interest" description="Disordered" evidence="8">
    <location>
        <begin position="1"/>
        <end position="29"/>
    </location>
</feature>
<sequence length="200" mass="22395">MSSAPNSTARRPSSVSPINRSEPPRVVRPRRTVEPERVARPAHTFVVWGSVLLVWLASLLPWRLWEQAPDVLILVIAFWCVHEPRRMGMVTAFIFGLLMDVHDAGVLGGNALFYTLVAYGAIVLHRRLQRFDLWSQAMHMLPIFFGARVVVVLIKAWIAGRWTGWDWAVGVAITAAMWPLAGWVLHLPSRGADDVESASV</sequence>
<comment type="similarity">
    <text evidence="2">Belongs to the MreD family.</text>
</comment>
<dbReference type="GO" id="GO:0008360">
    <property type="term" value="P:regulation of cell shape"/>
    <property type="evidence" value="ECO:0007669"/>
    <property type="project" value="UniProtKB-KW"/>
</dbReference>
<dbReference type="InterPro" id="IPR007227">
    <property type="entry name" value="Cell_shape_determining_MreD"/>
</dbReference>
<dbReference type="GO" id="GO:0005886">
    <property type="term" value="C:plasma membrane"/>
    <property type="evidence" value="ECO:0007669"/>
    <property type="project" value="UniProtKB-SubCell"/>
</dbReference>
<keyword evidence="5" id="KW-0133">Cell shape</keyword>
<keyword evidence="4 9" id="KW-0812">Transmembrane</keyword>
<evidence type="ECO:0000256" key="4">
    <source>
        <dbReference type="ARBA" id="ARBA00022692"/>
    </source>
</evidence>
<proteinExistence type="inferred from homology"/>
<protein>
    <submittedName>
        <fullName evidence="10">Rod shape-determining protein MreD</fullName>
    </submittedName>
</protein>
<evidence type="ECO:0000313" key="10">
    <source>
        <dbReference type="EMBL" id="ARP88026.1"/>
    </source>
</evidence>
<feature type="transmembrane region" description="Helical" evidence="9">
    <location>
        <begin position="45"/>
        <end position="64"/>
    </location>
</feature>
<evidence type="ECO:0000256" key="1">
    <source>
        <dbReference type="ARBA" id="ARBA00004651"/>
    </source>
</evidence>
<evidence type="ECO:0000256" key="5">
    <source>
        <dbReference type="ARBA" id="ARBA00022960"/>
    </source>
</evidence>
<dbReference type="PANTHER" id="PTHR37484">
    <property type="entry name" value="ROD SHAPE-DETERMINING PROTEIN MRED"/>
    <property type="match status" value="1"/>
</dbReference>
<evidence type="ECO:0000256" key="3">
    <source>
        <dbReference type="ARBA" id="ARBA00022475"/>
    </source>
</evidence>
<evidence type="ECO:0000256" key="9">
    <source>
        <dbReference type="SAM" id="Phobius"/>
    </source>
</evidence>
<organism evidence="10 11">
    <name type="scientific">Bordetella genomosp. 9</name>
    <dbReference type="NCBI Taxonomy" id="1416803"/>
    <lineage>
        <taxon>Bacteria</taxon>
        <taxon>Pseudomonadati</taxon>
        <taxon>Pseudomonadota</taxon>
        <taxon>Betaproteobacteria</taxon>
        <taxon>Burkholderiales</taxon>
        <taxon>Alcaligenaceae</taxon>
        <taxon>Bordetella</taxon>
    </lineage>
</organism>
<keyword evidence="7 9" id="KW-0472">Membrane</keyword>
<dbReference type="NCBIfam" id="TIGR03426">
    <property type="entry name" value="shape_MreD"/>
    <property type="match status" value="1"/>
</dbReference>
<feature type="compositionally biased region" description="Polar residues" evidence="8">
    <location>
        <begin position="1"/>
        <end position="19"/>
    </location>
</feature>
<gene>
    <name evidence="10" type="ORF">CAL13_18785</name>
</gene>
<evidence type="ECO:0000256" key="2">
    <source>
        <dbReference type="ARBA" id="ARBA00007776"/>
    </source>
</evidence>
<comment type="subcellular location">
    <subcellularLocation>
        <location evidence="1">Cell membrane</location>
        <topology evidence="1">Multi-pass membrane protein</topology>
    </subcellularLocation>
</comment>
<dbReference type="AlphaFoldDB" id="A0A1W6Z419"/>
<evidence type="ECO:0000256" key="8">
    <source>
        <dbReference type="SAM" id="MobiDB-lite"/>
    </source>
</evidence>
<evidence type="ECO:0000256" key="6">
    <source>
        <dbReference type="ARBA" id="ARBA00022989"/>
    </source>
</evidence>
<feature type="transmembrane region" description="Helical" evidence="9">
    <location>
        <begin position="164"/>
        <end position="185"/>
    </location>
</feature>
<reference evidence="10 11" key="1">
    <citation type="submission" date="2017-05" db="EMBL/GenBank/DDBJ databases">
        <title>Complete and WGS of Bordetella genogroups.</title>
        <authorList>
            <person name="Spilker T."/>
            <person name="LiPuma J."/>
        </authorList>
    </citation>
    <scope>NUCLEOTIDE SEQUENCE [LARGE SCALE GENOMIC DNA]</scope>
    <source>
        <strain evidence="10 11">AU17164</strain>
    </source>
</reference>
<keyword evidence="11" id="KW-1185">Reference proteome</keyword>
<feature type="transmembrane region" description="Helical" evidence="9">
    <location>
        <begin position="137"/>
        <end position="158"/>
    </location>
</feature>
<evidence type="ECO:0000313" key="11">
    <source>
        <dbReference type="Proteomes" id="UP000194139"/>
    </source>
</evidence>
<dbReference type="Proteomes" id="UP000194139">
    <property type="component" value="Chromosome"/>
</dbReference>
<keyword evidence="3" id="KW-1003">Cell membrane</keyword>
<dbReference type="OrthoDB" id="5297408at2"/>
<name>A0A1W6Z419_9BORD</name>
<dbReference type="Pfam" id="PF04093">
    <property type="entry name" value="MreD"/>
    <property type="match status" value="1"/>
</dbReference>
<dbReference type="InterPro" id="IPR026034">
    <property type="entry name" value="MreD_proteobac"/>
</dbReference>
<keyword evidence="6 9" id="KW-1133">Transmembrane helix</keyword>
<dbReference type="EMBL" id="CP021109">
    <property type="protein sequence ID" value="ARP88026.1"/>
    <property type="molecule type" value="Genomic_DNA"/>
</dbReference>